<dbReference type="PANTHER" id="PTHR12736:SF7">
    <property type="entry name" value="LANC-LIKE PROTEIN 3"/>
    <property type="match status" value="1"/>
</dbReference>
<dbReference type="Pfam" id="PF05147">
    <property type="entry name" value="LANC_like"/>
    <property type="match status" value="1"/>
</dbReference>
<dbReference type="SMART" id="SM01260">
    <property type="entry name" value="LANC_like"/>
    <property type="match status" value="1"/>
</dbReference>
<dbReference type="GO" id="GO:0031179">
    <property type="term" value="P:peptide modification"/>
    <property type="evidence" value="ECO:0007669"/>
    <property type="project" value="InterPro"/>
</dbReference>
<dbReference type="STRING" id="296218.AWN68_17685"/>
<feature type="binding site" evidence="1">
    <location>
        <position position="264"/>
    </location>
    <ligand>
        <name>Zn(2+)</name>
        <dbReference type="ChEBI" id="CHEBI:29105"/>
    </ligand>
</feature>
<accession>A0A150XLN3</accession>
<reference evidence="2 3" key="1">
    <citation type="submission" date="2016-01" db="EMBL/GenBank/DDBJ databases">
        <title>Genome sequencing of Roseivirga echinicomitans KMM 6058.</title>
        <authorList>
            <person name="Selvaratnam C."/>
            <person name="Thevarajoo S."/>
            <person name="Goh K.M."/>
            <person name="Ee R."/>
            <person name="Chan K.-G."/>
            <person name="Chong C.S."/>
        </authorList>
    </citation>
    <scope>NUCLEOTIDE SEQUENCE [LARGE SCALE GENOMIC DNA]</scope>
    <source>
        <strain evidence="2 3">KMM 6058</strain>
    </source>
</reference>
<dbReference type="CDD" id="cd04793">
    <property type="entry name" value="LanC"/>
    <property type="match status" value="1"/>
</dbReference>
<dbReference type="InterPro" id="IPR033889">
    <property type="entry name" value="LanC"/>
</dbReference>
<proteinExistence type="predicted"/>
<name>A0A150XLN3_9BACT</name>
<protein>
    <recommendedName>
        <fullName evidence="4">Lantibiotic biosynthesis protein</fullName>
    </recommendedName>
</protein>
<evidence type="ECO:0000313" key="2">
    <source>
        <dbReference type="EMBL" id="KYG79636.1"/>
    </source>
</evidence>
<dbReference type="PRINTS" id="PR01950">
    <property type="entry name" value="LANCSUPER"/>
</dbReference>
<dbReference type="GO" id="GO:0046872">
    <property type="term" value="F:metal ion binding"/>
    <property type="evidence" value="ECO:0007669"/>
    <property type="project" value="UniProtKB-KW"/>
</dbReference>
<sequence>MLQKIDLEKKLEEIEKVLEQKYLEDSHLGVLAGLSGISLFFFYYAKYKQDNRPAEIGSSILEESLSRISEGYTFSTYCSGIAGLGWVFEHLSENDLIDVDNDQLLPDLEDYLYIKMTQDINACHYDFLHGAIGYGLYFLKRFKNTQSPDLKKKYQSYIQELINGLKKISEEDEHGIKWSSEINKTEIKPKTVYNLSLSHGISSITNFLARAYEFPEFRQQSLPLLKGSVSYILAQEKVIGQSLYPSVVPKDSEDEQTQARLSWCYGDLGVGMSLYKASQVLKDSNLKEHAIRILLHTTNRKELKSCGIVDASPCHGAFGLAQIYGTVFNQTQIKEFKSACDYWMAAGLNLAIYEDGYAGYKQHKHNQPRTNEVSLLEGIAGIGLCIISYLSDFEPNWEESLMIK</sequence>
<organism evidence="2 3">
    <name type="scientific">Roseivirga echinicomitans</name>
    <dbReference type="NCBI Taxonomy" id="296218"/>
    <lineage>
        <taxon>Bacteria</taxon>
        <taxon>Pseudomonadati</taxon>
        <taxon>Bacteroidota</taxon>
        <taxon>Cytophagia</taxon>
        <taxon>Cytophagales</taxon>
        <taxon>Roseivirgaceae</taxon>
        <taxon>Roseivirga</taxon>
    </lineage>
</organism>
<evidence type="ECO:0008006" key="4">
    <source>
        <dbReference type="Google" id="ProtNLM"/>
    </source>
</evidence>
<keyword evidence="3" id="KW-1185">Reference proteome</keyword>
<dbReference type="PRINTS" id="PR01955">
    <property type="entry name" value="LANCFRANKIA"/>
</dbReference>
<dbReference type="GO" id="GO:0005886">
    <property type="term" value="C:plasma membrane"/>
    <property type="evidence" value="ECO:0007669"/>
    <property type="project" value="TreeGrafter"/>
</dbReference>
<dbReference type="PANTHER" id="PTHR12736">
    <property type="entry name" value="LANC-LIKE PROTEIN"/>
    <property type="match status" value="1"/>
</dbReference>
<dbReference type="Proteomes" id="UP000075615">
    <property type="component" value="Unassembled WGS sequence"/>
</dbReference>
<dbReference type="Gene3D" id="1.50.10.20">
    <property type="match status" value="1"/>
</dbReference>
<dbReference type="InterPro" id="IPR007822">
    <property type="entry name" value="LANC-like"/>
</dbReference>
<comment type="caution">
    <text evidence="2">The sequence shown here is derived from an EMBL/GenBank/DDBJ whole genome shotgun (WGS) entry which is preliminary data.</text>
</comment>
<dbReference type="SUPFAM" id="SSF158745">
    <property type="entry name" value="LanC-like"/>
    <property type="match status" value="1"/>
</dbReference>
<dbReference type="RefSeq" id="WP_068414072.1">
    <property type="nucleotide sequence ID" value="NZ_LRDB01000009.1"/>
</dbReference>
<dbReference type="AlphaFoldDB" id="A0A150XLN3"/>
<keyword evidence="1" id="KW-0479">Metal-binding</keyword>
<feature type="binding site" evidence="1">
    <location>
        <position position="314"/>
    </location>
    <ligand>
        <name>Zn(2+)</name>
        <dbReference type="ChEBI" id="CHEBI:29105"/>
    </ligand>
</feature>
<gene>
    <name evidence="2" type="ORF">AWN68_17685</name>
</gene>
<dbReference type="EMBL" id="LRDB01000009">
    <property type="protein sequence ID" value="KYG79636.1"/>
    <property type="molecule type" value="Genomic_DNA"/>
</dbReference>
<keyword evidence="1" id="KW-0862">Zinc</keyword>
<evidence type="ECO:0000313" key="3">
    <source>
        <dbReference type="Proteomes" id="UP000075615"/>
    </source>
</evidence>
<feature type="binding site" evidence="1">
    <location>
        <position position="315"/>
    </location>
    <ligand>
        <name>Zn(2+)</name>
        <dbReference type="ChEBI" id="CHEBI:29105"/>
    </ligand>
</feature>
<dbReference type="OrthoDB" id="6313827at2"/>
<evidence type="ECO:0000256" key="1">
    <source>
        <dbReference type="PIRSR" id="PIRSR607822-1"/>
    </source>
</evidence>